<protein>
    <submittedName>
        <fullName evidence="2">Uncharacterized protein</fullName>
    </submittedName>
</protein>
<organism evidence="2 3">
    <name type="scientific">Paracoccus limosus</name>
    <dbReference type="NCBI Taxonomy" id="913252"/>
    <lineage>
        <taxon>Bacteria</taxon>
        <taxon>Pseudomonadati</taxon>
        <taxon>Pseudomonadota</taxon>
        <taxon>Alphaproteobacteria</taxon>
        <taxon>Rhodobacterales</taxon>
        <taxon>Paracoccaceae</taxon>
        <taxon>Paracoccus</taxon>
    </lineage>
</organism>
<sequence length="83" mass="8996">MVVLSHQFRSASASRDPEKAGGRMRGKSAPMPRLGPLGNRIAARTAFAARAKKGKQTRWIAQRSLIDNGTRESSPVPRLLLSA</sequence>
<dbReference type="EMBL" id="WMIF01000034">
    <property type="protein sequence ID" value="MTH36324.1"/>
    <property type="molecule type" value="Genomic_DNA"/>
</dbReference>
<evidence type="ECO:0000256" key="1">
    <source>
        <dbReference type="SAM" id="MobiDB-lite"/>
    </source>
</evidence>
<evidence type="ECO:0000313" key="3">
    <source>
        <dbReference type="Proteomes" id="UP000442533"/>
    </source>
</evidence>
<feature type="region of interest" description="Disordered" evidence="1">
    <location>
        <begin position="1"/>
        <end position="38"/>
    </location>
</feature>
<accession>A0A844H8W8</accession>
<proteinExistence type="predicted"/>
<dbReference type="AlphaFoldDB" id="A0A844H8W8"/>
<name>A0A844H8W8_9RHOB</name>
<keyword evidence="3" id="KW-1185">Reference proteome</keyword>
<evidence type="ECO:0000313" key="2">
    <source>
        <dbReference type="EMBL" id="MTH36324.1"/>
    </source>
</evidence>
<comment type="caution">
    <text evidence="2">The sequence shown here is derived from an EMBL/GenBank/DDBJ whole genome shotgun (WGS) entry which is preliminary data.</text>
</comment>
<reference evidence="2 3" key="1">
    <citation type="submission" date="2019-11" db="EMBL/GenBank/DDBJ databases">
        <authorList>
            <person name="Dong K."/>
        </authorList>
    </citation>
    <scope>NUCLEOTIDE SEQUENCE [LARGE SCALE GENOMIC DNA]</scope>
    <source>
        <strain evidence="2 3">JCM 17370</strain>
    </source>
</reference>
<gene>
    <name evidence="2" type="ORF">GL279_17145</name>
</gene>
<dbReference type="Proteomes" id="UP000442533">
    <property type="component" value="Unassembled WGS sequence"/>
</dbReference>